<feature type="domain" description="C2H2-type" evidence="6">
    <location>
        <begin position="170"/>
        <end position="197"/>
    </location>
</feature>
<name>A0ABQ8RUN5_PERAM</name>
<evidence type="ECO:0000256" key="3">
    <source>
        <dbReference type="ARBA" id="ARBA00022771"/>
    </source>
</evidence>
<evidence type="ECO:0000256" key="2">
    <source>
        <dbReference type="ARBA" id="ARBA00022737"/>
    </source>
</evidence>
<dbReference type="InterPro" id="IPR013087">
    <property type="entry name" value="Znf_C2H2_type"/>
</dbReference>
<comment type="caution">
    <text evidence="7">The sequence shown here is derived from an EMBL/GenBank/DDBJ whole genome shotgun (WGS) entry which is preliminary data.</text>
</comment>
<evidence type="ECO:0000313" key="7">
    <source>
        <dbReference type="EMBL" id="KAJ4425443.1"/>
    </source>
</evidence>
<evidence type="ECO:0000256" key="5">
    <source>
        <dbReference type="PROSITE-ProRule" id="PRU00042"/>
    </source>
</evidence>
<evidence type="ECO:0000256" key="4">
    <source>
        <dbReference type="ARBA" id="ARBA00022833"/>
    </source>
</evidence>
<evidence type="ECO:0000259" key="6">
    <source>
        <dbReference type="PROSITE" id="PS50157"/>
    </source>
</evidence>
<dbReference type="PANTHER" id="PTHR24384:SF196">
    <property type="entry name" value="ZINC FINGER AND BTB DOMAIN-CONTAINING PROTEIN 11"/>
    <property type="match status" value="1"/>
</dbReference>
<dbReference type="SUPFAM" id="SSF57667">
    <property type="entry name" value="beta-beta-alpha zinc fingers"/>
    <property type="match status" value="5"/>
</dbReference>
<keyword evidence="4" id="KW-0862">Zinc</keyword>
<reference evidence="7 8" key="1">
    <citation type="journal article" date="2022" name="Allergy">
        <title>Genome assembly and annotation of Periplaneta americana reveal a comprehensive cockroach allergen profile.</title>
        <authorList>
            <person name="Wang L."/>
            <person name="Xiong Q."/>
            <person name="Saelim N."/>
            <person name="Wang L."/>
            <person name="Nong W."/>
            <person name="Wan A.T."/>
            <person name="Shi M."/>
            <person name="Liu X."/>
            <person name="Cao Q."/>
            <person name="Hui J.H.L."/>
            <person name="Sookrung N."/>
            <person name="Leung T.F."/>
            <person name="Tungtrongchitr A."/>
            <person name="Tsui S.K.W."/>
        </authorList>
    </citation>
    <scope>NUCLEOTIDE SEQUENCE [LARGE SCALE GENOMIC DNA]</scope>
    <source>
        <strain evidence="7">PWHHKU_190912</strain>
    </source>
</reference>
<dbReference type="PROSITE" id="PS50157">
    <property type="entry name" value="ZINC_FINGER_C2H2_2"/>
    <property type="match status" value="9"/>
</dbReference>
<dbReference type="PROSITE" id="PS00028">
    <property type="entry name" value="ZINC_FINGER_C2H2_1"/>
    <property type="match status" value="9"/>
</dbReference>
<dbReference type="Pfam" id="PF00096">
    <property type="entry name" value="zf-C2H2"/>
    <property type="match status" value="7"/>
</dbReference>
<dbReference type="Gene3D" id="3.30.160.60">
    <property type="entry name" value="Classic Zinc Finger"/>
    <property type="match status" value="9"/>
</dbReference>
<dbReference type="Proteomes" id="UP001148838">
    <property type="component" value="Unassembled WGS sequence"/>
</dbReference>
<feature type="domain" description="C2H2-type" evidence="6">
    <location>
        <begin position="226"/>
        <end position="253"/>
    </location>
</feature>
<keyword evidence="8" id="KW-1185">Reference proteome</keyword>
<feature type="domain" description="C2H2-type" evidence="6">
    <location>
        <begin position="310"/>
        <end position="337"/>
    </location>
</feature>
<evidence type="ECO:0000313" key="8">
    <source>
        <dbReference type="Proteomes" id="UP001148838"/>
    </source>
</evidence>
<dbReference type="PANTHER" id="PTHR24384">
    <property type="entry name" value="FINGER PUTATIVE TRANSCRIPTION FACTOR FAMILY-RELATED"/>
    <property type="match status" value="1"/>
</dbReference>
<sequence>MEVDLLNLDLTEIKTECKDNAHDVISEIKVEEVGVSLTSPMVNCEAEEVLCDLNTVKDELKLELTVEENELTNSFTETHDISLSSDLIDFEREEARRSHSCTKLLGTRTTEDLYKCSVCEKFFSTSSNLKRHVLKHTREKLFKCDICGKSFSDQRSLNCHSLLHTGLKPYSCDFCGKCFSNSGTLYKHERRHTGEKPFKCDICGKFFTQPCSLKCHERVHSGEKPFKCDLCGKCFSQHSNLKLHQRHHNGEKLFNCNVCRKSFSQLSYLKLHLRDHTGEKPFKCNVCGKCFSRLSNLNVHNRNHTGEKPFKCDVCGKDFSQLCNLNVHQRQHTGDRPFKCGVCGRGFLTQNALKGHVRLHTGEKPFKLTENPKAWSGVKDQKVVATRNLPNEIEHCIKQLPITFECSECISSQKLRKALHEDSFHQWRKLKTKGLGVVFYSHWKRGNSWISTKKGLSSSQWTQAIKMNCNTIPVPTLPGRTLDSTRCSRCDEQGMLPHVLGFCHHGGLLQINRHNTVRSLIAASIRQNASHEVYEEVGCVSCAGSTRRADIIIDQQKDKGVILDSTIRFEMHEQQPQEVCGEKQVIYEPYCQHLVVQSRKKL</sequence>
<proteinExistence type="predicted"/>
<organism evidence="7 8">
    <name type="scientific">Periplaneta americana</name>
    <name type="common">American cockroach</name>
    <name type="synonym">Blatta americana</name>
    <dbReference type="NCBI Taxonomy" id="6978"/>
    <lineage>
        <taxon>Eukaryota</taxon>
        <taxon>Metazoa</taxon>
        <taxon>Ecdysozoa</taxon>
        <taxon>Arthropoda</taxon>
        <taxon>Hexapoda</taxon>
        <taxon>Insecta</taxon>
        <taxon>Pterygota</taxon>
        <taxon>Neoptera</taxon>
        <taxon>Polyneoptera</taxon>
        <taxon>Dictyoptera</taxon>
        <taxon>Blattodea</taxon>
        <taxon>Blattoidea</taxon>
        <taxon>Blattidae</taxon>
        <taxon>Blattinae</taxon>
        <taxon>Periplaneta</taxon>
    </lineage>
</organism>
<feature type="domain" description="C2H2-type" evidence="6">
    <location>
        <begin position="282"/>
        <end position="309"/>
    </location>
</feature>
<dbReference type="InterPro" id="IPR050752">
    <property type="entry name" value="C2H2-ZF_domain"/>
</dbReference>
<feature type="domain" description="C2H2-type" evidence="6">
    <location>
        <begin position="114"/>
        <end position="141"/>
    </location>
</feature>
<keyword evidence="3 5" id="KW-0863">Zinc-finger</keyword>
<protein>
    <recommendedName>
        <fullName evidence="6">C2H2-type domain-containing protein</fullName>
    </recommendedName>
</protein>
<keyword evidence="1" id="KW-0479">Metal-binding</keyword>
<feature type="domain" description="C2H2-type" evidence="6">
    <location>
        <begin position="254"/>
        <end position="281"/>
    </location>
</feature>
<dbReference type="SMART" id="SM00355">
    <property type="entry name" value="ZnF_C2H2"/>
    <property type="match status" value="9"/>
</dbReference>
<feature type="domain" description="C2H2-type" evidence="6">
    <location>
        <begin position="142"/>
        <end position="169"/>
    </location>
</feature>
<dbReference type="InterPro" id="IPR036236">
    <property type="entry name" value="Znf_C2H2_sf"/>
</dbReference>
<keyword evidence="2" id="KW-0677">Repeat</keyword>
<gene>
    <name evidence="7" type="ORF">ANN_28058</name>
</gene>
<feature type="domain" description="C2H2-type" evidence="6">
    <location>
        <begin position="338"/>
        <end position="365"/>
    </location>
</feature>
<dbReference type="EMBL" id="JAJSOF020000043">
    <property type="protein sequence ID" value="KAJ4425443.1"/>
    <property type="molecule type" value="Genomic_DNA"/>
</dbReference>
<feature type="domain" description="C2H2-type" evidence="6">
    <location>
        <begin position="198"/>
        <end position="225"/>
    </location>
</feature>
<accession>A0ABQ8RUN5</accession>
<evidence type="ECO:0000256" key="1">
    <source>
        <dbReference type="ARBA" id="ARBA00022723"/>
    </source>
</evidence>